<evidence type="ECO:0000256" key="1">
    <source>
        <dbReference type="PROSITE-ProRule" id="PRU00325"/>
    </source>
</evidence>
<evidence type="ECO:0000313" key="4">
    <source>
        <dbReference type="Proteomes" id="UP001308005"/>
    </source>
</evidence>
<protein>
    <submittedName>
        <fullName evidence="3">SWIM zinc finger family protein</fullName>
    </submittedName>
</protein>
<organism evidence="3 4">
    <name type="scientific">Candidatus Thiothrix phosphatis</name>
    <dbReference type="NCBI Taxonomy" id="3112415"/>
    <lineage>
        <taxon>Bacteria</taxon>
        <taxon>Pseudomonadati</taxon>
        <taxon>Pseudomonadota</taxon>
        <taxon>Gammaproteobacteria</taxon>
        <taxon>Thiotrichales</taxon>
        <taxon>Thiotrichaceae</taxon>
        <taxon>Thiothrix</taxon>
    </lineage>
</organism>
<keyword evidence="1" id="KW-0863">Zinc-finger</keyword>
<name>A0ABU6CYI2_9GAMM</name>
<dbReference type="PROSITE" id="PS50966">
    <property type="entry name" value="ZF_SWIM"/>
    <property type="match status" value="1"/>
</dbReference>
<evidence type="ECO:0000259" key="2">
    <source>
        <dbReference type="PROSITE" id="PS50966"/>
    </source>
</evidence>
<dbReference type="Pfam" id="PF04434">
    <property type="entry name" value="SWIM"/>
    <property type="match status" value="1"/>
</dbReference>
<feature type="domain" description="SWIM-type" evidence="2">
    <location>
        <begin position="46"/>
        <end position="83"/>
    </location>
</feature>
<accession>A0ABU6CYI2</accession>
<evidence type="ECO:0000313" key="3">
    <source>
        <dbReference type="EMBL" id="MEB4591154.1"/>
    </source>
</evidence>
<keyword evidence="4" id="KW-1185">Reference proteome</keyword>
<dbReference type="InterPro" id="IPR007527">
    <property type="entry name" value="Znf_SWIM"/>
</dbReference>
<comment type="caution">
    <text evidence="3">The sequence shown here is derived from an EMBL/GenBank/DDBJ whole genome shotgun (WGS) entry which is preliminary data.</text>
</comment>
<proteinExistence type="predicted"/>
<reference evidence="4" key="1">
    <citation type="submission" date="2023-07" db="EMBL/GenBank/DDBJ databases">
        <title>The carbon used by Thiothrix.</title>
        <authorList>
            <person name="Chen L."/>
        </authorList>
    </citation>
    <scope>NUCLEOTIDE SEQUENCE [LARGE SCALE GENOMIC DNA]</scope>
</reference>
<dbReference type="EMBL" id="JAYMYJ010000090">
    <property type="protein sequence ID" value="MEB4591154.1"/>
    <property type="molecule type" value="Genomic_DNA"/>
</dbReference>
<gene>
    <name evidence="3" type="ORF">VSS37_09210</name>
</gene>
<keyword evidence="1" id="KW-0862">Zinc</keyword>
<dbReference type="RefSeq" id="WP_324694547.1">
    <property type="nucleotide sequence ID" value="NZ_JAYMYJ010000090.1"/>
</dbReference>
<keyword evidence="1" id="KW-0479">Metal-binding</keyword>
<dbReference type="Proteomes" id="UP001308005">
    <property type="component" value="Unassembled WGS sequence"/>
</dbReference>
<sequence length="563" mass="64341">MKLNNLETSVDHAILQRGQGYTAFVLDLEETEPEFWQAYVEGTETYDVEIQLDGDTVTDWSCSCPYDYGPVCKHVVATLLNIRARRQTSATGQATAASAPSKREQLDQTLKTIKREDLEAYIRQQLHGDRALLDKFLLRFQPVVSGGENIAKQYQQMFSHLARRHFQHGFIDYEEANNFVDEAQELLDTLQQSPLEPAGSIDAGFAIARSIADIANQIDDSDGGLGDLMYGVKAILAKPYRLLPAERQEQLFQQVLAASFDKQYSEYGLEGIFTELLETWTADNRAYQDAYLQVLDQQIRATPIGWGRDYLLRLQLKLLKAWGRQDELDTLTSAHLEIPDFRDTAVQQAIDTKDFAKARQLLLEGVRLAEQQSLPGILNRWRVRLLEIAYQLNEPPAIRSELEWLFQNNQFSLEYYRQLKAAYSPDEWPEVRQRLYAMIPAARGFDPARANLLEEENDLPALYALVTQPAPIPGQTHTLFKKYAQLLATAFPQEITVAYASQICDYLRNNTGRHAYEQTVNDLKILAKMPNGQNMANNLVADFRTRYKTRKAMLEMFTKVFKT</sequence>